<dbReference type="SMART" id="SM00452">
    <property type="entry name" value="STI"/>
    <property type="match status" value="1"/>
</dbReference>
<dbReference type="InterPro" id="IPR011065">
    <property type="entry name" value="Kunitz_inhibitor_STI-like_sf"/>
</dbReference>
<sequence length="188" mass="21261">MKACLSCWKRLSSPSKNPEAYVVEFVVNLIIDITFVMKRANHPDGLEPDRLHILGCSIRAGMGHSSITYRRCCTDGVIRESSDLNIVFLWDTSCQNSTTVWSLGTFDEITRWQYIVTGGVIGNPGPSTVNNWFKIERYLEDYKLVFCPEVCCSCKVTCGDVGVFYEDRTQWLGLSDVPLPVMFEKPLT</sequence>
<gene>
    <name evidence="1" type="ORF">HHK36_024089</name>
</gene>
<dbReference type="PANTHER" id="PTHR33107">
    <property type="entry name" value="KUNITZ TRYPSIN INHIBITOR 2"/>
    <property type="match status" value="1"/>
</dbReference>
<proteinExistence type="predicted"/>
<dbReference type="SUPFAM" id="SSF50386">
    <property type="entry name" value="STI-like"/>
    <property type="match status" value="1"/>
</dbReference>
<dbReference type="PANTHER" id="PTHR33107:SF5">
    <property type="entry name" value="KUNITZ TRYPSIN INHIBITOR 5"/>
    <property type="match status" value="1"/>
</dbReference>
<dbReference type="GO" id="GO:0004866">
    <property type="term" value="F:endopeptidase inhibitor activity"/>
    <property type="evidence" value="ECO:0007669"/>
    <property type="project" value="InterPro"/>
</dbReference>
<accession>A0A834YN40</accession>
<dbReference type="Gene3D" id="2.80.10.50">
    <property type="match status" value="1"/>
</dbReference>
<dbReference type="OrthoDB" id="1918435at2759"/>
<dbReference type="Pfam" id="PF00197">
    <property type="entry name" value="Kunitz_legume"/>
    <property type="match status" value="1"/>
</dbReference>
<dbReference type="InterPro" id="IPR002160">
    <property type="entry name" value="Prot_inh_Kunz-lg"/>
</dbReference>
<evidence type="ECO:0000313" key="2">
    <source>
        <dbReference type="Proteomes" id="UP000655225"/>
    </source>
</evidence>
<protein>
    <submittedName>
        <fullName evidence="1">Uncharacterized protein</fullName>
    </submittedName>
</protein>
<dbReference type="AlphaFoldDB" id="A0A834YN40"/>
<name>A0A834YN40_TETSI</name>
<dbReference type="EMBL" id="JABCRI010000018">
    <property type="protein sequence ID" value="KAF8389573.1"/>
    <property type="molecule type" value="Genomic_DNA"/>
</dbReference>
<organism evidence="1 2">
    <name type="scientific">Tetracentron sinense</name>
    <name type="common">Spur-leaf</name>
    <dbReference type="NCBI Taxonomy" id="13715"/>
    <lineage>
        <taxon>Eukaryota</taxon>
        <taxon>Viridiplantae</taxon>
        <taxon>Streptophyta</taxon>
        <taxon>Embryophyta</taxon>
        <taxon>Tracheophyta</taxon>
        <taxon>Spermatophyta</taxon>
        <taxon>Magnoliopsida</taxon>
        <taxon>Trochodendrales</taxon>
        <taxon>Trochodendraceae</taxon>
        <taxon>Tetracentron</taxon>
    </lineage>
</organism>
<dbReference type="Proteomes" id="UP000655225">
    <property type="component" value="Unassembled WGS sequence"/>
</dbReference>
<comment type="caution">
    <text evidence="1">The sequence shown here is derived from an EMBL/GenBank/DDBJ whole genome shotgun (WGS) entry which is preliminary data.</text>
</comment>
<evidence type="ECO:0000313" key="1">
    <source>
        <dbReference type="EMBL" id="KAF8389573.1"/>
    </source>
</evidence>
<keyword evidence="2" id="KW-1185">Reference proteome</keyword>
<reference evidence="1 2" key="1">
    <citation type="submission" date="2020-04" db="EMBL/GenBank/DDBJ databases">
        <title>Plant Genome Project.</title>
        <authorList>
            <person name="Zhang R.-G."/>
        </authorList>
    </citation>
    <scope>NUCLEOTIDE SEQUENCE [LARGE SCALE GENOMIC DNA]</scope>
    <source>
        <strain evidence="1">YNK0</strain>
        <tissue evidence="1">Leaf</tissue>
    </source>
</reference>